<keyword evidence="2" id="KW-1185">Reference proteome</keyword>
<accession>A0A2T3YQU5</accession>
<evidence type="ECO:0000313" key="1">
    <source>
        <dbReference type="EMBL" id="PTB34894.1"/>
    </source>
</evidence>
<dbReference type="AlphaFoldDB" id="A0A2T3YQU5"/>
<dbReference type="EMBL" id="KZ679289">
    <property type="protein sequence ID" value="PTB34894.1"/>
    <property type="molecule type" value="Genomic_DNA"/>
</dbReference>
<organism evidence="1 2">
    <name type="scientific">Trichoderma asperellum (strain ATCC 204424 / CBS 433.97 / NBRC 101777)</name>
    <dbReference type="NCBI Taxonomy" id="1042311"/>
    <lineage>
        <taxon>Eukaryota</taxon>
        <taxon>Fungi</taxon>
        <taxon>Dikarya</taxon>
        <taxon>Ascomycota</taxon>
        <taxon>Pezizomycotina</taxon>
        <taxon>Sordariomycetes</taxon>
        <taxon>Hypocreomycetidae</taxon>
        <taxon>Hypocreales</taxon>
        <taxon>Hypocreaceae</taxon>
        <taxon>Trichoderma</taxon>
    </lineage>
</organism>
<protein>
    <submittedName>
        <fullName evidence="1">Uncharacterized protein</fullName>
    </submittedName>
</protein>
<dbReference type="OrthoDB" id="5214444at2759"/>
<dbReference type="Proteomes" id="UP000240493">
    <property type="component" value="Unassembled WGS sequence"/>
</dbReference>
<gene>
    <name evidence="1" type="ORF">M441DRAFT_52593</name>
</gene>
<evidence type="ECO:0000313" key="2">
    <source>
        <dbReference type="Proteomes" id="UP000240493"/>
    </source>
</evidence>
<sequence length="117" mass="13054">MSVNASVSATEDLPPGFKRLPDGTYQAVYNVDVIFTNINYGSDFRGIRSGTDKSLQDAILQVAKHISRGLYKVVSLNASEHMLTVIISTELSRDELMYKNGFPWDMEDDPQPDVVLK</sequence>
<proteinExistence type="predicted"/>
<name>A0A2T3YQU5_TRIA4</name>
<reference evidence="1 2" key="1">
    <citation type="submission" date="2016-07" db="EMBL/GenBank/DDBJ databases">
        <title>Multiple horizontal gene transfer events from other fungi enriched the ability of initially mycotrophic Trichoderma (Ascomycota) to feed on dead plant biomass.</title>
        <authorList>
            <consortium name="DOE Joint Genome Institute"/>
            <person name="Aerts A."/>
            <person name="Atanasova L."/>
            <person name="Chenthamara K."/>
            <person name="Zhang J."/>
            <person name="Grujic M."/>
            <person name="Henrissat B."/>
            <person name="Kuo A."/>
            <person name="Salamov A."/>
            <person name="Lipzen A."/>
            <person name="Labutti K."/>
            <person name="Barry K."/>
            <person name="Miao Y."/>
            <person name="Rahimi M.J."/>
            <person name="Shen Q."/>
            <person name="Grigoriev I.V."/>
            <person name="Kubicek C.P."/>
            <person name="Druzhinina I.S."/>
        </authorList>
    </citation>
    <scope>NUCLEOTIDE SEQUENCE [LARGE SCALE GENOMIC DNA]</scope>
    <source>
        <strain evidence="1 2">CBS 433.97</strain>
    </source>
</reference>